<dbReference type="PRINTS" id="PR00869">
    <property type="entry name" value="DNAPOLX"/>
</dbReference>
<evidence type="ECO:0000259" key="15">
    <source>
        <dbReference type="PROSITE" id="PS50172"/>
    </source>
</evidence>
<dbReference type="Proteomes" id="UP001295444">
    <property type="component" value="Chromosome 03"/>
</dbReference>
<dbReference type="InterPro" id="IPR001357">
    <property type="entry name" value="BRCT_dom"/>
</dbReference>
<dbReference type="InterPro" id="IPR002054">
    <property type="entry name" value="DNA-dir_DNA_pol_X"/>
</dbReference>
<evidence type="ECO:0000256" key="9">
    <source>
        <dbReference type="ARBA" id="ARBA00023172"/>
    </source>
</evidence>
<dbReference type="GO" id="GO:0003887">
    <property type="term" value="F:DNA-directed DNA polymerase activity"/>
    <property type="evidence" value="ECO:0007669"/>
    <property type="project" value="UniProtKB-UniRule"/>
</dbReference>
<evidence type="ECO:0000313" key="16">
    <source>
        <dbReference type="EMBL" id="CAH2274880.1"/>
    </source>
</evidence>
<dbReference type="FunFam" id="3.40.50.10190:FF:000035">
    <property type="entry name" value="DNA-directed DNA/RNA polymerase mu"/>
    <property type="match status" value="1"/>
</dbReference>
<dbReference type="Gene3D" id="3.30.460.10">
    <property type="entry name" value="Beta Polymerase, domain 2"/>
    <property type="match status" value="1"/>
</dbReference>
<dbReference type="InterPro" id="IPR010996">
    <property type="entry name" value="HHH_MUS81"/>
</dbReference>
<evidence type="ECO:0000256" key="11">
    <source>
        <dbReference type="ARBA" id="ARBA00054461"/>
    </source>
</evidence>
<feature type="binding site" evidence="14">
    <location>
        <position position="446"/>
    </location>
    <ligand>
        <name>Mg(2+)</name>
        <dbReference type="ChEBI" id="CHEBI:18420"/>
    </ligand>
</feature>
<comment type="subcellular location">
    <subcellularLocation>
        <location evidence="2 13">Nucleus</location>
    </subcellularLocation>
</comment>
<keyword evidence="5 13" id="KW-0808">Transferase</keyword>
<accession>A0AAD1VYN8</accession>
<dbReference type="Pfam" id="PF10391">
    <property type="entry name" value="DNA_pol_lambd_f"/>
    <property type="match status" value="1"/>
</dbReference>
<feature type="binding site" evidence="14">
    <location>
        <position position="347"/>
    </location>
    <ligand>
        <name>Mg(2+)</name>
        <dbReference type="ChEBI" id="CHEBI:18420"/>
    </ligand>
</feature>
<dbReference type="SUPFAM" id="SSF52113">
    <property type="entry name" value="BRCT domain"/>
    <property type="match status" value="1"/>
</dbReference>
<keyword evidence="8 13" id="KW-0460">Magnesium</keyword>
<protein>
    <recommendedName>
        <fullName evidence="12 13">DNA-directed DNA/RNA polymerase mu</fullName>
        <ecNumber evidence="13">2.7.7.7</ecNumber>
    </recommendedName>
</protein>
<dbReference type="GO" id="GO:0046872">
    <property type="term" value="F:metal ion binding"/>
    <property type="evidence" value="ECO:0007669"/>
    <property type="project" value="UniProtKB-UniRule"/>
</dbReference>
<evidence type="ECO:0000256" key="12">
    <source>
        <dbReference type="ARBA" id="ARBA00071509"/>
    </source>
</evidence>
<evidence type="ECO:0000256" key="3">
    <source>
        <dbReference type="ARBA" id="ARBA00008323"/>
    </source>
</evidence>
<evidence type="ECO:0000256" key="6">
    <source>
        <dbReference type="ARBA" id="ARBA00022695"/>
    </source>
</evidence>
<dbReference type="PANTHER" id="PTHR11276:SF24">
    <property type="entry name" value="DNA-DIRECTED DNA_RNA POLYMERASE MU"/>
    <property type="match status" value="1"/>
</dbReference>
<dbReference type="InterPro" id="IPR022312">
    <property type="entry name" value="DNA_pol_X"/>
</dbReference>
<dbReference type="InterPro" id="IPR043519">
    <property type="entry name" value="NT_sf"/>
</dbReference>
<dbReference type="InterPro" id="IPR018944">
    <property type="entry name" value="DNA_pol_lambd_fingers_domain"/>
</dbReference>
<dbReference type="PANTHER" id="PTHR11276">
    <property type="entry name" value="DNA POLYMERASE TYPE-X FAMILY MEMBER"/>
    <property type="match status" value="1"/>
</dbReference>
<evidence type="ECO:0000256" key="8">
    <source>
        <dbReference type="ARBA" id="ARBA00022842"/>
    </source>
</evidence>
<evidence type="ECO:0000256" key="13">
    <source>
        <dbReference type="PIRNR" id="PIRNR000817"/>
    </source>
</evidence>
<dbReference type="InterPro" id="IPR036420">
    <property type="entry name" value="BRCT_dom_sf"/>
</dbReference>
<comment type="cofactor">
    <cofactor evidence="1 13 14">
        <name>Mg(2+)</name>
        <dbReference type="ChEBI" id="CHEBI:18420"/>
    </cofactor>
</comment>
<dbReference type="GO" id="GO:0003677">
    <property type="term" value="F:DNA binding"/>
    <property type="evidence" value="ECO:0007669"/>
    <property type="project" value="UniProtKB-UniRule"/>
</dbReference>
<reference evidence="16" key="1">
    <citation type="submission" date="2022-03" db="EMBL/GenBank/DDBJ databases">
        <authorList>
            <person name="Alioto T."/>
            <person name="Alioto T."/>
            <person name="Gomez Garrido J."/>
        </authorList>
    </citation>
    <scope>NUCLEOTIDE SEQUENCE</scope>
</reference>
<dbReference type="PRINTS" id="PR00871">
    <property type="entry name" value="DNAPOLXTDT"/>
</dbReference>
<keyword evidence="17" id="KW-1185">Reference proteome</keyword>
<evidence type="ECO:0000256" key="5">
    <source>
        <dbReference type="ARBA" id="ARBA00022679"/>
    </source>
</evidence>
<dbReference type="InterPro" id="IPR028207">
    <property type="entry name" value="DNA_pol_B_palm_palm"/>
</dbReference>
<dbReference type="PROSITE" id="PS50172">
    <property type="entry name" value="BRCT"/>
    <property type="match status" value="1"/>
</dbReference>
<evidence type="ECO:0000256" key="1">
    <source>
        <dbReference type="ARBA" id="ARBA00001946"/>
    </source>
</evidence>
<dbReference type="InterPro" id="IPR037160">
    <property type="entry name" value="DNA_Pol_thumb_sf"/>
</dbReference>
<keyword evidence="9" id="KW-0233">DNA recombination</keyword>
<dbReference type="FunFam" id="1.10.150.20:FF:000010">
    <property type="entry name" value="DNA polymerase lambda"/>
    <property type="match status" value="1"/>
</dbReference>
<dbReference type="SUPFAM" id="SSF47802">
    <property type="entry name" value="DNA polymerase beta, N-terminal domain-like"/>
    <property type="match status" value="1"/>
</dbReference>
<dbReference type="PIRSF" id="PIRSF501176">
    <property type="entry name" value="DNApol_mu"/>
    <property type="match status" value="1"/>
</dbReference>
<dbReference type="EC" id="2.7.7.7" evidence="13"/>
<gene>
    <name evidence="16" type="ORF">PECUL_23A006870</name>
</gene>
<dbReference type="FunFam" id="3.30.210.10:FF:000004">
    <property type="entry name" value="DNA-directed DNA/RNA polymerase mu"/>
    <property type="match status" value="1"/>
</dbReference>
<dbReference type="Pfam" id="PF14716">
    <property type="entry name" value="HHH_8"/>
    <property type="match status" value="1"/>
</dbReference>
<dbReference type="FunFam" id="1.10.150.110:FF:000003">
    <property type="entry name" value="DNA polymerase mu"/>
    <property type="match status" value="1"/>
</dbReference>
<keyword evidence="7 13" id="KW-0479">Metal-binding</keyword>
<dbReference type="GO" id="GO:0006310">
    <property type="term" value="P:DNA recombination"/>
    <property type="evidence" value="ECO:0007669"/>
    <property type="project" value="UniProtKB-KW"/>
</dbReference>
<dbReference type="Gene3D" id="1.10.150.20">
    <property type="entry name" value="5' to 3' exonuclease, C-terminal subdomain"/>
    <property type="match status" value="1"/>
</dbReference>
<evidence type="ECO:0000256" key="4">
    <source>
        <dbReference type="ARBA" id="ARBA00022553"/>
    </source>
</evidence>
<evidence type="ECO:0000256" key="2">
    <source>
        <dbReference type="ARBA" id="ARBA00004123"/>
    </source>
</evidence>
<feature type="domain" description="BRCT" evidence="15">
    <location>
        <begin position="32"/>
        <end position="135"/>
    </location>
</feature>
<dbReference type="Pfam" id="PF14792">
    <property type="entry name" value="DNA_pol_B_palm"/>
    <property type="match status" value="1"/>
</dbReference>
<proteinExistence type="inferred from homology"/>
<comment type="catalytic activity">
    <reaction evidence="13">
        <text>DNA(n) + a 2'-deoxyribonucleoside 5'-triphosphate = DNA(n+1) + diphosphate</text>
        <dbReference type="Rhea" id="RHEA:22508"/>
        <dbReference type="Rhea" id="RHEA-COMP:17339"/>
        <dbReference type="Rhea" id="RHEA-COMP:17340"/>
        <dbReference type="ChEBI" id="CHEBI:33019"/>
        <dbReference type="ChEBI" id="CHEBI:61560"/>
        <dbReference type="ChEBI" id="CHEBI:173112"/>
        <dbReference type="EC" id="2.7.7.7"/>
    </reaction>
</comment>
<dbReference type="InterPro" id="IPR029398">
    <property type="entry name" value="PolB_thumb"/>
</dbReference>
<dbReference type="SUPFAM" id="SSF81585">
    <property type="entry name" value="PsbU/PolX domain-like"/>
    <property type="match status" value="1"/>
</dbReference>
<dbReference type="Pfam" id="PF00533">
    <property type="entry name" value="BRCT"/>
    <property type="match status" value="1"/>
</dbReference>
<dbReference type="InterPro" id="IPR027421">
    <property type="entry name" value="DNA_pol_lamdba_lyase_dom_sf"/>
</dbReference>
<dbReference type="CDD" id="cd00141">
    <property type="entry name" value="NT_POLXc"/>
    <property type="match status" value="1"/>
</dbReference>
<name>A0AAD1VYN8_PELCU</name>
<dbReference type="Gene3D" id="3.30.210.10">
    <property type="entry name" value="DNA polymerase, thumb domain"/>
    <property type="match status" value="1"/>
</dbReference>
<organism evidence="16 17">
    <name type="scientific">Pelobates cultripes</name>
    <name type="common">Western spadefoot toad</name>
    <dbReference type="NCBI Taxonomy" id="61616"/>
    <lineage>
        <taxon>Eukaryota</taxon>
        <taxon>Metazoa</taxon>
        <taxon>Chordata</taxon>
        <taxon>Craniata</taxon>
        <taxon>Vertebrata</taxon>
        <taxon>Euteleostomi</taxon>
        <taxon>Amphibia</taxon>
        <taxon>Batrachia</taxon>
        <taxon>Anura</taxon>
        <taxon>Pelobatoidea</taxon>
        <taxon>Pelobatidae</taxon>
        <taxon>Pelobates</taxon>
    </lineage>
</organism>
<evidence type="ECO:0000256" key="10">
    <source>
        <dbReference type="ARBA" id="ARBA00023242"/>
    </source>
</evidence>
<comment type="similarity">
    <text evidence="3 13">Belongs to the DNA polymerase type-X family.</text>
</comment>
<dbReference type="EMBL" id="OW240914">
    <property type="protein sequence ID" value="CAH2274880.1"/>
    <property type="molecule type" value="Genomic_DNA"/>
</dbReference>
<keyword evidence="10 13" id="KW-0539">Nucleus</keyword>
<dbReference type="GO" id="GO:0005634">
    <property type="term" value="C:nucleus"/>
    <property type="evidence" value="ECO:0007669"/>
    <property type="project" value="UniProtKB-SubCell"/>
</dbReference>
<dbReference type="AlphaFoldDB" id="A0AAD1VYN8"/>
<evidence type="ECO:0000313" key="17">
    <source>
        <dbReference type="Proteomes" id="UP001295444"/>
    </source>
</evidence>
<keyword evidence="6 13" id="KW-0548">Nucleotidyltransferase</keyword>
<evidence type="ECO:0000256" key="14">
    <source>
        <dbReference type="PIRSR" id="PIRSR000817-1"/>
    </source>
</evidence>
<dbReference type="Pfam" id="PF14791">
    <property type="entry name" value="DNA_pol_B_thumb"/>
    <property type="match status" value="1"/>
</dbReference>
<dbReference type="SUPFAM" id="SSF81301">
    <property type="entry name" value="Nucleotidyltransferase"/>
    <property type="match status" value="1"/>
</dbReference>
<sequence>MLILGRCCNSAMFNIPLKRRKRENAYPSGFPLPECLFPDVCVFLVERRMGSGRRNFLTALAQRKGFRVVSEYSDRVTHVVSEQNSSSDVMAWIERLTGQPVLSRETKDGPHLLDICWFTESMSSGKPVVVEPRHCLGVVQPLATPEKVLRTQMPSYTCQRRTPLNHHNSTLTDALEILARAAFFQSSEVRYLGFTRAVSTLKSLPFKLQSAEEAKDLPWCGGHCKTVIQEILEGGVCREVETIKSNEQYQAMQLLTGIYGVGVRTAERWYQEGIRNLNDLKNTESKLTVEQRTGLQYYKDLQQPVTREEAERVEQLVKDALLRFSPDVQITMTGGFRRGKLEGHDVDFLITHTNESALTGLLENAINWLKSKGLILYYHMKKRKHTSHAVSSLMDGHETYYTICALPSSSSQNTDLEVKPHNFVAAEQMACLKSQISKGWRAVRVDLVVTPHAEYPYALLGWTGSKHFERELRRFSLHEKKMSLNSHGLYDTEKRCYLPAHSEEEIFKHLGLTYISPSDRNA</sequence>
<comment type="function">
    <text evidence="11">Gap-filling polymerase involved in repair of DNA double-strand breaks by non-homologous end joining (NHEJ). Participates in immunoglobulin (Ig) light chain gene rearrangement in V(D)J recombination.</text>
</comment>
<dbReference type="InterPro" id="IPR001726">
    <property type="entry name" value="TdT/Mu"/>
</dbReference>
<dbReference type="SMART" id="SM00483">
    <property type="entry name" value="POLXc"/>
    <property type="match status" value="1"/>
</dbReference>
<evidence type="ECO:0000256" key="7">
    <source>
        <dbReference type="ARBA" id="ARBA00022723"/>
    </source>
</evidence>
<feature type="binding site" evidence="14">
    <location>
        <position position="345"/>
    </location>
    <ligand>
        <name>Mg(2+)</name>
        <dbReference type="ChEBI" id="CHEBI:18420"/>
    </ligand>
</feature>
<dbReference type="Gene3D" id="3.40.50.10190">
    <property type="entry name" value="BRCT domain"/>
    <property type="match status" value="1"/>
</dbReference>
<dbReference type="PIRSF" id="PIRSF000817">
    <property type="entry name" value="DNA_NT"/>
    <property type="match status" value="1"/>
</dbReference>
<keyword evidence="4" id="KW-0597">Phosphoprotein</keyword>
<dbReference type="GO" id="GO:0006303">
    <property type="term" value="P:double-strand break repair via nonhomologous end joining"/>
    <property type="evidence" value="ECO:0007669"/>
    <property type="project" value="TreeGrafter"/>
</dbReference>
<dbReference type="InterPro" id="IPR027249">
    <property type="entry name" value="DNA/RNApol_mu"/>
</dbReference>
<dbReference type="Gene3D" id="1.10.150.110">
    <property type="entry name" value="DNA polymerase beta, N-terminal domain-like"/>
    <property type="match status" value="1"/>
</dbReference>